<keyword evidence="3 9" id="KW-0812">Transmembrane</keyword>
<dbReference type="AlphaFoldDB" id="A0A167BBS6"/>
<dbReference type="Pfam" id="PF07690">
    <property type="entry name" value="MFS_1"/>
    <property type="match status" value="1"/>
</dbReference>
<comment type="subcellular location">
    <subcellularLocation>
        <location evidence="1">Membrane</location>
        <topology evidence="1">Multi-pass membrane protein</topology>
    </subcellularLocation>
</comment>
<feature type="transmembrane region" description="Helical" evidence="9">
    <location>
        <begin position="256"/>
        <end position="279"/>
    </location>
</feature>
<feature type="transmembrane region" description="Helical" evidence="9">
    <location>
        <begin position="68"/>
        <end position="87"/>
    </location>
</feature>
<keyword evidence="7 9" id="KW-0472">Membrane</keyword>
<dbReference type="GO" id="GO:0016616">
    <property type="term" value="F:oxidoreductase activity, acting on the CH-OH group of donors, NAD or NADP as acceptor"/>
    <property type="evidence" value="ECO:0007669"/>
    <property type="project" value="UniProtKB-ARBA"/>
</dbReference>
<dbReference type="CDD" id="cd05346">
    <property type="entry name" value="SDR_c5"/>
    <property type="match status" value="1"/>
</dbReference>
<gene>
    <name evidence="11" type="ORF">CI238_08211</name>
</gene>
<dbReference type="SUPFAM" id="SSF103473">
    <property type="entry name" value="MFS general substrate transporter"/>
    <property type="match status" value="1"/>
</dbReference>
<dbReference type="PRINTS" id="PR00080">
    <property type="entry name" value="SDRFAMILY"/>
</dbReference>
<dbReference type="PROSITE" id="PS50850">
    <property type="entry name" value="MFS"/>
    <property type="match status" value="1"/>
</dbReference>
<dbReference type="Gene3D" id="3.40.50.720">
    <property type="entry name" value="NAD(P)-binding Rossmann-like Domain"/>
    <property type="match status" value="1"/>
</dbReference>
<dbReference type="GO" id="GO:0016020">
    <property type="term" value="C:membrane"/>
    <property type="evidence" value="ECO:0007669"/>
    <property type="project" value="UniProtKB-SubCell"/>
</dbReference>
<dbReference type="PRINTS" id="PR00081">
    <property type="entry name" value="GDHRDH"/>
</dbReference>
<evidence type="ECO:0000256" key="2">
    <source>
        <dbReference type="ARBA" id="ARBA00006484"/>
    </source>
</evidence>
<dbReference type="InterPro" id="IPR005829">
    <property type="entry name" value="Sugar_transporter_CS"/>
</dbReference>
<feature type="transmembrane region" description="Helical" evidence="9">
    <location>
        <begin position="300"/>
        <end position="322"/>
    </location>
</feature>
<dbReference type="InterPro" id="IPR036291">
    <property type="entry name" value="NAD(P)-bd_dom_sf"/>
</dbReference>
<name>A0A167BBS6_COLIC</name>
<evidence type="ECO:0000256" key="4">
    <source>
        <dbReference type="ARBA" id="ARBA00022857"/>
    </source>
</evidence>
<evidence type="ECO:0000256" key="3">
    <source>
        <dbReference type="ARBA" id="ARBA00022692"/>
    </source>
</evidence>
<evidence type="ECO:0000256" key="7">
    <source>
        <dbReference type="ARBA" id="ARBA00023136"/>
    </source>
</evidence>
<keyword evidence="4" id="KW-0521">NADP</keyword>
<dbReference type="InterPro" id="IPR036259">
    <property type="entry name" value="MFS_trans_sf"/>
</dbReference>
<dbReference type="STRING" id="1573173.A0A167BBS6"/>
<comment type="caution">
    <text evidence="11">The sequence shown here is derived from an EMBL/GenBank/DDBJ whole genome shotgun (WGS) entry which is preliminary data.</text>
</comment>
<feature type="transmembrane region" description="Helical" evidence="9">
    <location>
        <begin position="185"/>
        <end position="205"/>
    </location>
</feature>
<dbReference type="InterPro" id="IPR011701">
    <property type="entry name" value="MFS"/>
</dbReference>
<evidence type="ECO:0000256" key="1">
    <source>
        <dbReference type="ARBA" id="ARBA00004141"/>
    </source>
</evidence>
<dbReference type="PROSITE" id="PS00216">
    <property type="entry name" value="SUGAR_TRANSPORT_1"/>
    <property type="match status" value="1"/>
</dbReference>
<dbReference type="PANTHER" id="PTHR42901">
    <property type="entry name" value="ALCOHOL DEHYDROGENASE"/>
    <property type="match status" value="1"/>
</dbReference>
<feature type="compositionally biased region" description="Basic and acidic residues" evidence="8">
    <location>
        <begin position="513"/>
        <end position="525"/>
    </location>
</feature>
<feature type="transmembrane region" description="Helical" evidence="9">
    <location>
        <begin position="226"/>
        <end position="244"/>
    </location>
</feature>
<dbReference type="GO" id="GO:0022857">
    <property type="term" value="F:transmembrane transporter activity"/>
    <property type="evidence" value="ECO:0007669"/>
    <property type="project" value="InterPro"/>
</dbReference>
<keyword evidence="5 9" id="KW-1133">Transmembrane helix</keyword>
<evidence type="ECO:0000259" key="10">
    <source>
        <dbReference type="PROSITE" id="PS50850"/>
    </source>
</evidence>
<evidence type="ECO:0000313" key="11">
    <source>
        <dbReference type="EMBL" id="KZL81132.1"/>
    </source>
</evidence>
<feature type="transmembrane region" description="Helical" evidence="9">
    <location>
        <begin position="124"/>
        <end position="145"/>
    </location>
</feature>
<dbReference type="InterPro" id="IPR020846">
    <property type="entry name" value="MFS_dom"/>
</dbReference>
<evidence type="ECO:0000256" key="8">
    <source>
        <dbReference type="SAM" id="MobiDB-lite"/>
    </source>
</evidence>
<sequence length="920" mass="99838">MGQINEDIEASKAEILPEYQYRGTTLPTWRFWVLSVGLCLGLFLSMLDASIVATSLYTIGAEFNSMDLINWVALAYTLTYLSCAVLVARVSDVVGRRNAFLASFIIFFAFSLGCGFSQSLEQLIACRALQGLGGSGLYSITMIIFPEVAPKHLLQYISSLVGMVIASAGVLGPVLGGILTHYASWRWIFWINGPVGFVSLLVFYLTWPDDKHLPTLQRRTWKELDFVGSTLLVAASVLLVFSFQNVGADGNKWSQAVFIVPVTVGGVCFMLLLGWETLVSKLWNNRIMATIPIRLLRNRVYLAAIFNTMFLGFPYLLIIYAFPIHLQIVNGKSSLLAGVLLLPMLGSVALGTTLGGIVNKSKNRLFETMVVASCFMTLGCGLMTTLSSSIDLEPKALGFLTFVGFGFGLSATSSTVLGTTESEISDHGEYLKPVKYLLRKLTRRSPRTGNYRAGAHSRRQLRYSGVNGDPGQLHTKRLGRRGQPGVSVIATRSGDEPDGGSNRGRPPSLYRLFPERHASRDDPVGHSDPSQSGDLPPKPGNPRGATANAHQDRGGEAPKGIGGDDAGVFDCNGLRGLVIVQEVLWAMHLQGVSGVLGQHGFAPRQAVVLLRSLHMPHYTQTARCFCSSLLFPRQPPPLSPPFRNILNRRTIMSAATKRLEGKTVLITGASSGIGKSTAFEYARTAPNNLRLVLTARRIDSLKQIAADIQKEVGDGVKVHPVKLDVSNPEEVRQLVPNLPEEFRDIHILVNNAGLVKGVAKAPEIAEEDINVMFATNVTGLINVTQAVLPIFKARPNGGSGDIINIGSIAGREPYPGGSIYCATKAAVRSFTDSLRKELISTRIRVIGIDPGQVETEFSVVRFYGDKSKADAVYAGCEPLTPDDIAEVIVFTSTRRENVVVADTLIFPSHQGAAGLLHRKS</sequence>
<evidence type="ECO:0000313" key="12">
    <source>
        <dbReference type="Proteomes" id="UP000076584"/>
    </source>
</evidence>
<evidence type="ECO:0000256" key="5">
    <source>
        <dbReference type="ARBA" id="ARBA00022989"/>
    </source>
</evidence>
<keyword evidence="6" id="KW-0560">Oxidoreductase</keyword>
<dbReference type="EMBL" id="LFIW01001749">
    <property type="protein sequence ID" value="KZL81132.1"/>
    <property type="molecule type" value="Genomic_DNA"/>
</dbReference>
<evidence type="ECO:0000256" key="9">
    <source>
        <dbReference type="SAM" id="Phobius"/>
    </source>
</evidence>
<dbReference type="FunFam" id="3.40.50.720:FF:000047">
    <property type="entry name" value="NADP-dependent L-serine/L-allo-threonine dehydrogenase"/>
    <property type="match status" value="1"/>
</dbReference>
<dbReference type="InterPro" id="IPR020904">
    <property type="entry name" value="Sc_DH/Rdtase_CS"/>
</dbReference>
<comment type="similarity">
    <text evidence="2">Belongs to the short-chain dehydrogenases/reductases (SDR) family.</text>
</comment>
<dbReference type="InterPro" id="IPR002347">
    <property type="entry name" value="SDR_fam"/>
</dbReference>
<protein>
    <submittedName>
        <fullName evidence="11">Major facilitator superfamily transporter</fullName>
    </submittedName>
</protein>
<dbReference type="Gene3D" id="1.20.1250.20">
    <property type="entry name" value="MFS general substrate transporter like domains"/>
    <property type="match status" value="1"/>
</dbReference>
<proteinExistence type="inferred from homology"/>
<accession>A0A167BBS6</accession>
<feature type="transmembrane region" description="Helical" evidence="9">
    <location>
        <begin position="334"/>
        <end position="358"/>
    </location>
</feature>
<feature type="transmembrane region" description="Helical" evidence="9">
    <location>
        <begin position="157"/>
        <end position="179"/>
    </location>
</feature>
<evidence type="ECO:0000256" key="6">
    <source>
        <dbReference type="ARBA" id="ARBA00023002"/>
    </source>
</evidence>
<keyword evidence="12" id="KW-1185">Reference proteome</keyword>
<feature type="transmembrane region" description="Helical" evidence="9">
    <location>
        <begin position="99"/>
        <end position="118"/>
    </location>
</feature>
<dbReference type="SUPFAM" id="SSF51735">
    <property type="entry name" value="NAD(P)-binding Rossmann-fold domains"/>
    <property type="match status" value="1"/>
</dbReference>
<feature type="transmembrane region" description="Helical" evidence="9">
    <location>
        <begin position="370"/>
        <end position="390"/>
    </location>
</feature>
<dbReference type="Pfam" id="PF00106">
    <property type="entry name" value="adh_short"/>
    <property type="match status" value="1"/>
</dbReference>
<dbReference type="PROSITE" id="PS00061">
    <property type="entry name" value="ADH_SHORT"/>
    <property type="match status" value="1"/>
</dbReference>
<feature type="region of interest" description="Disordered" evidence="8">
    <location>
        <begin position="447"/>
        <end position="561"/>
    </location>
</feature>
<dbReference type="PANTHER" id="PTHR42901:SF1">
    <property type="entry name" value="ALCOHOL DEHYDROGENASE"/>
    <property type="match status" value="1"/>
</dbReference>
<dbReference type="Proteomes" id="UP000076584">
    <property type="component" value="Unassembled WGS sequence"/>
</dbReference>
<feature type="domain" description="Major facilitator superfamily (MFS) profile" evidence="10">
    <location>
        <begin position="34"/>
        <end position="421"/>
    </location>
</feature>
<organism evidence="11 12">
    <name type="scientific">Colletotrichum incanum</name>
    <name type="common">Soybean anthracnose fungus</name>
    <dbReference type="NCBI Taxonomy" id="1573173"/>
    <lineage>
        <taxon>Eukaryota</taxon>
        <taxon>Fungi</taxon>
        <taxon>Dikarya</taxon>
        <taxon>Ascomycota</taxon>
        <taxon>Pezizomycotina</taxon>
        <taxon>Sordariomycetes</taxon>
        <taxon>Hypocreomycetidae</taxon>
        <taxon>Glomerellales</taxon>
        <taxon>Glomerellaceae</taxon>
        <taxon>Colletotrichum</taxon>
        <taxon>Colletotrichum spaethianum species complex</taxon>
    </lineage>
</organism>
<reference evidence="11 12" key="1">
    <citation type="submission" date="2015-06" db="EMBL/GenBank/DDBJ databases">
        <title>Survival trade-offs in plant roots during colonization by closely related pathogenic and mutualistic fungi.</title>
        <authorList>
            <person name="Hacquard S."/>
            <person name="Kracher B."/>
            <person name="Hiruma K."/>
            <person name="Weinman A."/>
            <person name="Muench P."/>
            <person name="Garrido Oter R."/>
            <person name="Ver Loren van Themaat E."/>
            <person name="Dallerey J.-F."/>
            <person name="Damm U."/>
            <person name="Henrissat B."/>
            <person name="Lespinet O."/>
            <person name="Thon M."/>
            <person name="Kemen E."/>
            <person name="McHardy A.C."/>
            <person name="Schulze-Lefert P."/>
            <person name="O'Connell R.J."/>
        </authorList>
    </citation>
    <scope>NUCLEOTIDE SEQUENCE [LARGE SCALE GENOMIC DNA]</scope>
    <source>
        <strain evidence="11 12">MAFF 238704</strain>
    </source>
</reference>
<feature type="transmembrane region" description="Helical" evidence="9">
    <location>
        <begin position="31"/>
        <end position="56"/>
    </location>
</feature>